<dbReference type="InterPro" id="IPR027417">
    <property type="entry name" value="P-loop_NTPase"/>
</dbReference>
<evidence type="ECO:0008006" key="4">
    <source>
        <dbReference type="Google" id="ProtNLM"/>
    </source>
</evidence>
<comment type="caution">
    <text evidence="2">The sequence shown here is derived from an EMBL/GenBank/DDBJ whole genome shotgun (WGS) entry which is preliminary data.</text>
</comment>
<gene>
    <name evidence="2" type="ORF">C9374_003777</name>
</gene>
<dbReference type="PANTHER" id="PTHR12087:SF0">
    <property type="entry name" value="ORIGIN RECOGNITION COMPLEX SUBUNIT 4"/>
    <property type="match status" value="1"/>
</dbReference>
<evidence type="ECO:0000313" key="3">
    <source>
        <dbReference type="Proteomes" id="UP000816034"/>
    </source>
</evidence>
<feature type="region of interest" description="Disordered" evidence="1">
    <location>
        <begin position="1"/>
        <end position="78"/>
    </location>
</feature>
<feature type="compositionally biased region" description="Low complexity" evidence="1">
    <location>
        <begin position="26"/>
        <end position="66"/>
    </location>
</feature>
<evidence type="ECO:0000256" key="1">
    <source>
        <dbReference type="SAM" id="MobiDB-lite"/>
    </source>
</evidence>
<reference evidence="2 3" key="1">
    <citation type="journal article" date="2018" name="BMC Genomics">
        <title>The genome of Naegleria lovaniensis, the basis for a comparative approach to unravel pathogenicity factors of the human pathogenic amoeba N. fowleri.</title>
        <authorList>
            <person name="Liechti N."/>
            <person name="Schurch N."/>
            <person name="Bruggmann R."/>
            <person name="Wittwer M."/>
        </authorList>
    </citation>
    <scope>NUCLEOTIDE SEQUENCE [LARGE SCALE GENOMIC DNA]</scope>
    <source>
        <strain evidence="2 3">ATCC 30569</strain>
    </source>
</reference>
<dbReference type="Gene3D" id="3.40.50.300">
    <property type="entry name" value="P-loop containing nucleotide triphosphate hydrolases"/>
    <property type="match status" value="1"/>
</dbReference>
<dbReference type="GO" id="GO:0003688">
    <property type="term" value="F:DNA replication origin binding"/>
    <property type="evidence" value="ECO:0007669"/>
    <property type="project" value="TreeGrafter"/>
</dbReference>
<keyword evidence="3" id="KW-1185">Reference proteome</keyword>
<dbReference type="Proteomes" id="UP000816034">
    <property type="component" value="Unassembled WGS sequence"/>
</dbReference>
<dbReference type="EMBL" id="PYSW02000001">
    <property type="protein sequence ID" value="KAG2394013.1"/>
    <property type="molecule type" value="Genomic_DNA"/>
</dbReference>
<dbReference type="AlphaFoldDB" id="A0AA88KQ92"/>
<organism evidence="2 3">
    <name type="scientific">Naegleria lovaniensis</name>
    <name type="common">Amoeba</name>
    <dbReference type="NCBI Taxonomy" id="51637"/>
    <lineage>
        <taxon>Eukaryota</taxon>
        <taxon>Discoba</taxon>
        <taxon>Heterolobosea</taxon>
        <taxon>Tetramitia</taxon>
        <taxon>Eutetramitia</taxon>
        <taxon>Vahlkampfiidae</taxon>
        <taxon>Naegleria</taxon>
    </lineage>
</organism>
<dbReference type="GeneID" id="68096232"/>
<dbReference type="SUPFAM" id="SSF52540">
    <property type="entry name" value="P-loop containing nucleoside triphosphate hydrolases"/>
    <property type="match status" value="1"/>
</dbReference>
<protein>
    <recommendedName>
        <fullName evidence="4">Origin recognition complex subunit 4</fullName>
    </recommendedName>
</protein>
<dbReference type="GO" id="GO:0005664">
    <property type="term" value="C:nuclear origin of replication recognition complex"/>
    <property type="evidence" value="ECO:0007669"/>
    <property type="project" value="TreeGrafter"/>
</dbReference>
<proteinExistence type="predicted"/>
<dbReference type="RefSeq" id="XP_044555907.1">
    <property type="nucleotide sequence ID" value="XM_044693342.1"/>
</dbReference>
<feature type="compositionally biased region" description="Basic residues" evidence="1">
    <location>
        <begin position="1"/>
        <end position="11"/>
    </location>
</feature>
<dbReference type="PANTHER" id="PTHR12087">
    <property type="entry name" value="ORIGIN RECOGNITION COMPLEX SUBUNIT 4"/>
    <property type="match status" value="1"/>
</dbReference>
<evidence type="ECO:0000313" key="2">
    <source>
        <dbReference type="EMBL" id="KAG2394013.1"/>
    </source>
</evidence>
<name>A0AA88KQ92_NAELO</name>
<dbReference type="InterPro" id="IPR016527">
    <property type="entry name" value="ORC4"/>
</dbReference>
<dbReference type="GO" id="GO:0006270">
    <property type="term" value="P:DNA replication initiation"/>
    <property type="evidence" value="ECO:0007669"/>
    <property type="project" value="TreeGrafter"/>
</dbReference>
<accession>A0AA88KQ92</accession>
<sequence>MPKRSTKKNIFKKNQPSNECIDDEPITIQQQNNPIIITTNNSDTTSDMNAALSPSNHQNSSSMKSSQQKRKRNSFLNDDSCTLEDCPNPILSKISQNIHPITHCVSSSNNIPPLLQDAHQTLSSFLSHSFKTFSNDSVMIVGPGKSGKKHLVKYTLNNLKESGEYSFRTVYVNGIHIASDSQLLACVLDALAREKEDTQLSVINSSNNNRNSNLQLIESTVSDENHHRNDNTEEDDHFDEQATYVEFLNALKDFTNQSIVFILDHFENLCRKSGKMLYTITDTCHEHRLSIIIIGLTVNAHIGTCMDRRVRSRFSSRRIYTLLPRNAFQVSQIMHHYLSLPCNENDPSIEMYNHQLKNCLLDPDVVQLLEECVIHSSCKFIYNYSLKVFELIQCHLEHYPLSENSMIFTPNIFVKAFHALVNHRVNSKLSFIQRLNQCQLILLCAIKKMESLYSSNRGNSSIDINFETVFNVYMKFATGGAQSSNIRQEHVYTEGRTQIQLDKQVIFQSFLSLIDLKVIHFVSQKQIPSTRKDQSITKVRLNNIHPSQIDNEIERLFQENRLYSMNSEMLEWCKSTSL</sequence>